<dbReference type="InterPro" id="IPR035097">
    <property type="entry name" value="M29_N-terminal"/>
</dbReference>
<evidence type="ECO:0000256" key="9">
    <source>
        <dbReference type="ARBA" id="ARBA00023049"/>
    </source>
</evidence>
<comment type="cofactor">
    <cofactor evidence="2">
        <name>Mg(2+)</name>
        <dbReference type="ChEBI" id="CHEBI:18420"/>
    </cofactor>
</comment>
<evidence type="ECO:0000256" key="8">
    <source>
        <dbReference type="ARBA" id="ARBA00022801"/>
    </source>
</evidence>
<gene>
    <name evidence="10" type="ORF">OZ415_07550</name>
</gene>
<name>A0AA47J105_9LACT</name>
<keyword evidence="8" id="KW-0378">Hydrolase</keyword>
<proteinExistence type="inferred from homology"/>
<dbReference type="Proteomes" id="UP001164714">
    <property type="component" value="Chromosome"/>
</dbReference>
<evidence type="ECO:0000313" key="10">
    <source>
        <dbReference type="EMBL" id="WAT25509.1"/>
    </source>
</evidence>
<keyword evidence="5 10" id="KW-0031">Aminopeptidase</keyword>
<dbReference type="InterPro" id="IPR000787">
    <property type="entry name" value="Peptidase_M29"/>
</dbReference>
<dbReference type="AlphaFoldDB" id="A0AA47J105"/>
<keyword evidence="9" id="KW-0482">Metalloprotease</keyword>
<dbReference type="GO" id="GO:0046872">
    <property type="term" value="F:metal ion binding"/>
    <property type="evidence" value="ECO:0007669"/>
    <property type="project" value="UniProtKB-KW"/>
</dbReference>
<dbReference type="GO" id="GO:0008237">
    <property type="term" value="F:metallopeptidase activity"/>
    <property type="evidence" value="ECO:0007669"/>
    <property type="project" value="UniProtKB-KW"/>
</dbReference>
<keyword evidence="7" id="KW-0479">Metal-binding</keyword>
<evidence type="ECO:0000256" key="7">
    <source>
        <dbReference type="ARBA" id="ARBA00022723"/>
    </source>
</evidence>
<organism evidence="10 11">
    <name type="scientific">Aerococcus urinaeequi</name>
    <dbReference type="NCBI Taxonomy" id="51665"/>
    <lineage>
        <taxon>Bacteria</taxon>
        <taxon>Bacillati</taxon>
        <taxon>Bacillota</taxon>
        <taxon>Bacilli</taxon>
        <taxon>Lactobacillales</taxon>
        <taxon>Aerococcaceae</taxon>
        <taxon>Aerococcus</taxon>
    </lineage>
</organism>
<evidence type="ECO:0000256" key="2">
    <source>
        <dbReference type="ARBA" id="ARBA00001946"/>
    </source>
</evidence>
<evidence type="ECO:0000256" key="4">
    <source>
        <dbReference type="ARBA" id="ARBA00008236"/>
    </source>
</evidence>
<dbReference type="PANTHER" id="PTHR34448">
    <property type="entry name" value="AMINOPEPTIDASE"/>
    <property type="match status" value="1"/>
</dbReference>
<dbReference type="Gene3D" id="3.40.1830.10">
    <property type="entry name" value="Thermophilic metalloprotease (M29)"/>
    <property type="match status" value="1"/>
</dbReference>
<evidence type="ECO:0000256" key="6">
    <source>
        <dbReference type="ARBA" id="ARBA00022670"/>
    </source>
</evidence>
<dbReference type="RefSeq" id="WP_269105587.1">
    <property type="nucleotide sequence ID" value="NZ_CP114063.1"/>
</dbReference>
<evidence type="ECO:0000256" key="1">
    <source>
        <dbReference type="ARBA" id="ARBA00001941"/>
    </source>
</evidence>
<dbReference type="GO" id="GO:0004177">
    <property type="term" value="F:aminopeptidase activity"/>
    <property type="evidence" value="ECO:0007669"/>
    <property type="project" value="UniProtKB-KW"/>
</dbReference>
<reference evidence="10" key="1">
    <citation type="submission" date="2022-12" db="EMBL/GenBank/DDBJ databases">
        <title>Whole genome sequence analysis of a duck derived balloon bacteium Aerococcus urinaeequi henan2020.</title>
        <authorList>
            <person name="Zhang H."/>
            <person name="Qiao H.X."/>
            <person name="Bian C.Z."/>
            <person name="Shu J.C."/>
        </authorList>
    </citation>
    <scope>NUCLEOTIDE SEQUENCE</scope>
    <source>
        <strain evidence="10">2020-HN-1</strain>
    </source>
</reference>
<comment type="cofactor">
    <cofactor evidence="1">
        <name>Co(2+)</name>
        <dbReference type="ChEBI" id="CHEBI:48828"/>
    </cofactor>
</comment>
<evidence type="ECO:0000256" key="5">
    <source>
        <dbReference type="ARBA" id="ARBA00022438"/>
    </source>
</evidence>
<dbReference type="InterPro" id="IPR052170">
    <property type="entry name" value="M29_Exopeptidase"/>
</dbReference>
<protein>
    <submittedName>
        <fullName evidence="10">Aminopeptidase</fullName>
    </submittedName>
</protein>
<dbReference type="EMBL" id="CP114063">
    <property type="protein sequence ID" value="WAT25509.1"/>
    <property type="molecule type" value="Genomic_DNA"/>
</dbReference>
<evidence type="ECO:0000256" key="3">
    <source>
        <dbReference type="ARBA" id="ARBA00001947"/>
    </source>
</evidence>
<accession>A0AA47J105</accession>
<comment type="similarity">
    <text evidence="4">Belongs to the peptidase M29 family.</text>
</comment>
<dbReference type="Pfam" id="PF02073">
    <property type="entry name" value="Peptidase_M29"/>
    <property type="match status" value="1"/>
</dbReference>
<dbReference type="PRINTS" id="PR00919">
    <property type="entry name" value="THERMOPTASE"/>
</dbReference>
<dbReference type="GO" id="GO:0006508">
    <property type="term" value="P:proteolysis"/>
    <property type="evidence" value="ECO:0007669"/>
    <property type="project" value="UniProtKB-KW"/>
</dbReference>
<keyword evidence="6" id="KW-0645">Protease</keyword>
<dbReference type="SUPFAM" id="SSF144052">
    <property type="entry name" value="Thermophilic metalloprotease-like"/>
    <property type="match status" value="1"/>
</dbReference>
<comment type="cofactor">
    <cofactor evidence="3">
        <name>Zn(2+)</name>
        <dbReference type="ChEBI" id="CHEBI:29105"/>
    </cofactor>
</comment>
<dbReference type="PANTHER" id="PTHR34448:SF3">
    <property type="entry name" value="AMINOPEPTIDASE AMPS"/>
    <property type="match status" value="1"/>
</dbReference>
<evidence type="ECO:0000313" key="11">
    <source>
        <dbReference type="Proteomes" id="UP001164714"/>
    </source>
</evidence>
<sequence>MYMENFDQLLDKYANLLIEKGINVQKGDNVMIYIAIDQAPLAHHLAKHAYENGARRVHFTWKDDYTTRLNYEYQATEDLAEVADYTVARQEDLILNQKVSRLSIVSGDPDLLNGIDASKIDTVQTNHGQKLKVIRTATMNDQVKWTVAAAADYGWAKHVFPELAEDKQAATDALWDAIFKASRVYEADPVEAWNKHRDLLDEKAQKLNDKQFKKLHYTAPGTDLTLGLPEGHIWVSAQSFNPDGSPFIANMPTEEVFTAPDTNVMDGYVTSTKPLSYAGSTIEGIKVTFADGKIVDVTADKGEQIMKDLVFNNDGAQGLGEVALVPHKSPISQSNLTFYNTLFDENASNHLAIGAAYPTNVKGGTDMSEEELQAAGVNRSHVHVDFMIGSAEMDIDGIDADGNVFPIFRQGEWAF</sequence>